<dbReference type="EMBL" id="JAAPAP010000023">
    <property type="protein sequence ID" value="NHN79599.1"/>
    <property type="molecule type" value="Genomic_DNA"/>
</dbReference>
<feature type="transmembrane region" description="Helical" evidence="2">
    <location>
        <begin position="6"/>
        <end position="29"/>
    </location>
</feature>
<evidence type="ECO:0000256" key="1">
    <source>
        <dbReference type="SAM" id="Coils"/>
    </source>
</evidence>
<dbReference type="AlphaFoldDB" id="A0AA43ZBC4"/>
<reference evidence="3" key="1">
    <citation type="submission" date="2020-03" db="EMBL/GenBank/DDBJ databases">
        <title>Genome assembly of Azotobacter chroococcum W5.</title>
        <authorList>
            <person name="Kannepalli A."/>
        </authorList>
    </citation>
    <scope>NUCLEOTIDE SEQUENCE</scope>
    <source>
        <strain evidence="3">W5</strain>
    </source>
</reference>
<accession>A0AA43ZBC4</accession>
<keyword evidence="2" id="KW-0812">Transmembrane</keyword>
<comment type="caution">
    <text evidence="3">The sequence shown here is derived from an EMBL/GenBank/DDBJ whole genome shotgun (WGS) entry which is preliminary data.</text>
</comment>
<keyword evidence="2" id="KW-0472">Membrane</keyword>
<evidence type="ECO:0000313" key="3">
    <source>
        <dbReference type="EMBL" id="NHN79599.1"/>
    </source>
</evidence>
<dbReference type="RefSeq" id="WP_165894004.1">
    <property type="nucleotide sequence ID" value="NZ_JAAPAP010000023.1"/>
</dbReference>
<name>A0AA43ZBC4_9GAMM</name>
<organism evidence="3 4">
    <name type="scientific">Azotobacter chroococcum</name>
    <dbReference type="NCBI Taxonomy" id="353"/>
    <lineage>
        <taxon>Bacteria</taxon>
        <taxon>Pseudomonadati</taxon>
        <taxon>Pseudomonadota</taxon>
        <taxon>Gammaproteobacteria</taxon>
        <taxon>Pseudomonadales</taxon>
        <taxon>Pseudomonadaceae</taxon>
        <taxon>Azotobacter</taxon>
    </lineage>
</organism>
<sequence>MELTANHIAIILGVTLSVGITTAACYLTGHDAGVRTGHKRGHADGYDSALDDLMPELNETAMRLNSAERTLAATQTELRQVKDERACDRRNAAEAIEELTLRLDEAKGLNAAHATVLRQAANNLEMAATTWESMTATTKARHARTNAQQLRDLAATLAPEQQEAAA</sequence>
<evidence type="ECO:0000256" key="2">
    <source>
        <dbReference type="SAM" id="Phobius"/>
    </source>
</evidence>
<dbReference type="Proteomes" id="UP000736384">
    <property type="component" value="Unassembled WGS sequence"/>
</dbReference>
<protein>
    <submittedName>
        <fullName evidence="3">Uncharacterized protein</fullName>
    </submittedName>
</protein>
<keyword evidence="1" id="KW-0175">Coiled coil</keyword>
<proteinExistence type="predicted"/>
<gene>
    <name evidence="3" type="ORF">HA520_20355</name>
</gene>
<evidence type="ECO:0000313" key="4">
    <source>
        <dbReference type="Proteomes" id="UP000736384"/>
    </source>
</evidence>
<keyword evidence="2" id="KW-1133">Transmembrane helix</keyword>
<feature type="coiled-coil region" evidence="1">
    <location>
        <begin position="57"/>
        <end position="109"/>
    </location>
</feature>